<dbReference type="AlphaFoldDB" id="A0A8J6NPF6"/>
<dbReference type="GO" id="GO:0046872">
    <property type="term" value="F:metal ion binding"/>
    <property type="evidence" value="ECO:0007669"/>
    <property type="project" value="UniProtKB-KW"/>
</dbReference>
<keyword evidence="6" id="KW-0238">DNA-binding</keyword>
<proteinExistence type="inferred from homology"/>
<dbReference type="EMBL" id="JACNJN010000209">
    <property type="protein sequence ID" value="MBC8336901.1"/>
    <property type="molecule type" value="Genomic_DNA"/>
</dbReference>
<dbReference type="Pfam" id="PF01385">
    <property type="entry name" value="OrfB_IS605"/>
    <property type="match status" value="1"/>
</dbReference>
<dbReference type="InterPro" id="IPR010095">
    <property type="entry name" value="Cas12f1-like_TNB"/>
</dbReference>
<dbReference type="PANTHER" id="PTHR30405:SF25">
    <property type="entry name" value="RNA-GUIDED DNA ENDONUCLEASE INSQ-RELATED"/>
    <property type="match status" value="1"/>
</dbReference>
<evidence type="ECO:0000256" key="2">
    <source>
        <dbReference type="ARBA" id="ARBA00011044"/>
    </source>
</evidence>
<dbReference type="GO" id="GO:0032196">
    <property type="term" value="P:transposition"/>
    <property type="evidence" value="ECO:0007669"/>
    <property type="project" value="UniProtKB-KW"/>
</dbReference>
<comment type="similarity">
    <text evidence="2">In the N-terminal section; belongs to the transposase 2 family.</text>
</comment>
<feature type="region of interest" description="Disordered" evidence="8">
    <location>
        <begin position="364"/>
        <end position="390"/>
    </location>
</feature>
<protein>
    <submittedName>
        <fullName evidence="12">IS200/IS605 family element transposase accessory protein TnpB</fullName>
    </submittedName>
</protein>
<dbReference type="InterPro" id="IPR001959">
    <property type="entry name" value="Transposase"/>
</dbReference>
<reference evidence="12 13" key="1">
    <citation type="submission" date="2020-08" db="EMBL/GenBank/DDBJ databases">
        <title>Bridging the membrane lipid divide: bacteria of the FCB group superphylum have the potential to synthesize archaeal ether lipids.</title>
        <authorList>
            <person name="Villanueva L."/>
            <person name="Von Meijenfeldt F.A.B."/>
            <person name="Westbye A.B."/>
            <person name="Yadav S."/>
            <person name="Hopmans E.C."/>
            <person name="Dutilh B.E."/>
            <person name="Sinninghe Damste J.S."/>
        </authorList>
    </citation>
    <scope>NUCLEOTIDE SEQUENCE [LARGE SCALE GENOMIC DNA]</scope>
    <source>
        <strain evidence="12">NIOZ-UU36</strain>
    </source>
</reference>
<feature type="compositionally biased region" description="Basic residues" evidence="8">
    <location>
        <begin position="380"/>
        <end position="390"/>
    </location>
</feature>
<dbReference type="NCBIfam" id="TIGR01766">
    <property type="entry name" value="IS200/IS605 family accessory protein TnpB-like domain"/>
    <property type="match status" value="1"/>
</dbReference>
<evidence type="ECO:0000313" key="12">
    <source>
        <dbReference type="EMBL" id="MBC8336901.1"/>
    </source>
</evidence>
<dbReference type="GO" id="GO:0003677">
    <property type="term" value="F:DNA binding"/>
    <property type="evidence" value="ECO:0007669"/>
    <property type="project" value="UniProtKB-KW"/>
</dbReference>
<dbReference type="GO" id="GO:0006310">
    <property type="term" value="P:DNA recombination"/>
    <property type="evidence" value="ECO:0007669"/>
    <property type="project" value="UniProtKB-KW"/>
</dbReference>
<sequence>MIVRKGFKYRIYPNQEQQRKLAVQFGHARYIYNWGLGQSQDKYPGYNHLAKQLPILKKTSETTWLKEAHSQVLQQSLKDLDRAFQNFFAKRGGYPHFKSKRAKQSARYPQPKESWIAPDGRRIQLSKVGHVRLVLHRPLEGVMKNVTVSRTRSGRYFVSIQVEIEMATPIFAGGAVGLDLGLREFATLSTGEKIAPPQYYRKAQKKRRRLARQLSRKKLGGHNHEKARLRLARLDEKISNQRRDFHHKLSRMLVEENQFIGLEDLNVRGMLANHHLAKSIGDAGWSAFVTMLGYKGEWYGCQVEKVSRWYPSSKTCSVCGTKMEAMPLNVRIWQCPMCGTVHDRDVNAAINILKQSTAGAVENNAWGQSVRPSTDGYAGRTRKPTRFSGW</sequence>
<feature type="domain" description="Probable transposase IS891/IS1136/IS1341" evidence="9">
    <location>
        <begin position="172"/>
        <end position="271"/>
    </location>
</feature>
<dbReference type="NCBIfam" id="NF040570">
    <property type="entry name" value="guided_TnpB"/>
    <property type="match status" value="1"/>
</dbReference>
<evidence type="ECO:0000256" key="4">
    <source>
        <dbReference type="ARBA" id="ARBA00022723"/>
    </source>
</evidence>
<evidence type="ECO:0000259" key="9">
    <source>
        <dbReference type="Pfam" id="PF01385"/>
    </source>
</evidence>
<name>A0A8J6NPF6_9CHLR</name>
<keyword evidence="3" id="KW-0815">Transposition</keyword>
<evidence type="ECO:0000256" key="3">
    <source>
        <dbReference type="ARBA" id="ARBA00022578"/>
    </source>
</evidence>
<gene>
    <name evidence="12" type="primary">tnpB</name>
    <name evidence="12" type="ORF">H8E29_16715</name>
</gene>
<dbReference type="CDD" id="cd20805">
    <property type="entry name" value="C1_DGK_rpt2"/>
    <property type="match status" value="1"/>
</dbReference>
<evidence type="ECO:0000259" key="10">
    <source>
        <dbReference type="Pfam" id="PF07282"/>
    </source>
</evidence>
<keyword evidence="5" id="KW-0862">Zinc</keyword>
<dbReference type="Proteomes" id="UP000614469">
    <property type="component" value="Unassembled WGS sequence"/>
</dbReference>
<keyword evidence="4" id="KW-0479">Metal-binding</keyword>
<comment type="similarity">
    <text evidence="1">In the C-terminal section; belongs to the transposase 35 family.</text>
</comment>
<comment type="caution">
    <text evidence="12">The sequence shown here is derived from an EMBL/GenBank/DDBJ whole genome shotgun (WGS) entry which is preliminary data.</text>
</comment>
<evidence type="ECO:0000259" key="11">
    <source>
        <dbReference type="Pfam" id="PF12323"/>
    </source>
</evidence>
<dbReference type="InterPro" id="IPR051399">
    <property type="entry name" value="RNA-guided_DNA_endo/Transpos"/>
</dbReference>
<dbReference type="InterPro" id="IPR021027">
    <property type="entry name" value="Transposase_put_HTH"/>
</dbReference>
<dbReference type="PANTHER" id="PTHR30405">
    <property type="entry name" value="TRANSPOSASE"/>
    <property type="match status" value="1"/>
</dbReference>
<evidence type="ECO:0000256" key="8">
    <source>
        <dbReference type="SAM" id="MobiDB-lite"/>
    </source>
</evidence>
<dbReference type="Pfam" id="PF07282">
    <property type="entry name" value="Cas12f1-like_TNB"/>
    <property type="match status" value="1"/>
</dbReference>
<organism evidence="12 13">
    <name type="scientific">Candidatus Desulfolinea nitratireducens</name>
    <dbReference type="NCBI Taxonomy" id="2841698"/>
    <lineage>
        <taxon>Bacteria</taxon>
        <taxon>Bacillati</taxon>
        <taxon>Chloroflexota</taxon>
        <taxon>Anaerolineae</taxon>
        <taxon>Anaerolineales</taxon>
        <taxon>Anaerolineales incertae sedis</taxon>
        <taxon>Candidatus Desulfolinea</taxon>
    </lineage>
</organism>
<accession>A0A8J6NPF6</accession>
<evidence type="ECO:0000256" key="7">
    <source>
        <dbReference type="ARBA" id="ARBA00023172"/>
    </source>
</evidence>
<dbReference type="Pfam" id="PF12323">
    <property type="entry name" value="HTH_OrfB_IS605"/>
    <property type="match status" value="1"/>
</dbReference>
<feature type="domain" description="Cas12f1-like TNB" evidence="10">
    <location>
        <begin position="285"/>
        <end position="352"/>
    </location>
</feature>
<evidence type="ECO:0000256" key="5">
    <source>
        <dbReference type="ARBA" id="ARBA00022833"/>
    </source>
</evidence>
<keyword evidence="7" id="KW-0233">DNA recombination</keyword>
<feature type="domain" description="Transposase putative helix-turn-helix" evidence="11">
    <location>
        <begin position="1"/>
        <end position="43"/>
    </location>
</feature>
<evidence type="ECO:0000313" key="13">
    <source>
        <dbReference type="Proteomes" id="UP000614469"/>
    </source>
</evidence>
<evidence type="ECO:0000256" key="1">
    <source>
        <dbReference type="ARBA" id="ARBA00008761"/>
    </source>
</evidence>
<evidence type="ECO:0000256" key="6">
    <source>
        <dbReference type="ARBA" id="ARBA00023125"/>
    </source>
</evidence>